<dbReference type="Proteomes" id="UP000204602">
    <property type="component" value="Segment"/>
</dbReference>
<gene>
    <name evidence="2" type="ORF">TSARBOMBA_14</name>
    <name evidence="1" type="ORF">TSARBOMBA_264</name>
</gene>
<dbReference type="KEGG" id="vg:26633340"/>
<dbReference type="RefSeq" id="YP_009206849.1">
    <property type="nucleotide sequence ID" value="NC_028890.1"/>
</dbReference>
<protein>
    <submittedName>
        <fullName evidence="2">Uncharacterized protein</fullName>
    </submittedName>
</protein>
<organism evidence="2 3">
    <name type="scientific">Bacillus phage TsarBomba</name>
    <dbReference type="NCBI Taxonomy" id="1690456"/>
    <lineage>
        <taxon>Viruses</taxon>
        <taxon>Duplodnaviria</taxon>
        <taxon>Heunggongvirae</taxon>
        <taxon>Uroviricota</taxon>
        <taxon>Caudoviricetes</taxon>
        <taxon>Herelleviridae</taxon>
        <taxon>Bastillevirinae</taxon>
        <taxon>Tsarbombavirus</taxon>
        <taxon>Tsarbombavirus tsarbomba</taxon>
    </lineage>
</organism>
<reference evidence="2 3" key="1">
    <citation type="journal article" date="2015" name="Genome Announc.">
        <title>Complete Genome Sequence of Bacillus cereus Group Phage TsarBomba.</title>
        <authorList>
            <person name="Erill I."/>
            <person name="Caruso S.M."/>
        </authorList>
    </citation>
    <scope>NUCLEOTIDE SEQUENCE [LARGE SCALE GENOMIC DNA]</scope>
</reference>
<name>A0A0K2D057_9CAUD</name>
<dbReference type="OrthoDB" id="36117at10239"/>
<evidence type="ECO:0000313" key="3">
    <source>
        <dbReference type="Proteomes" id="UP000204602"/>
    </source>
</evidence>
<sequence length="71" mass="8248">MSDERRQFLDLVLYSAVEDANSDMELNQGNISQLIDNGVTWANRHLKSDMQLKAIDRHILSEKVKFELENN</sequence>
<dbReference type="EMBL" id="KT224359">
    <property type="protein sequence ID" value="ALA13101.1"/>
    <property type="molecule type" value="Genomic_DNA"/>
</dbReference>
<dbReference type="GeneID" id="26633340"/>
<evidence type="ECO:0000313" key="1">
    <source>
        <dbReference type="EMBL" id="ALA13101.1"/>
    </source>
</evidence>
<accession>A0A0K2D057</accession>
<keyword evidence="3" id="KW-1185">Reference proteome</keyword>
<dbReference type="GeneID" id="26633312"/>
<dbReference type="KEGG" id="vg:26633312"/>
<evidence type="ECO:0000313" key="2">
    <source>
        <dbReference type="EMBL" id="ALA13130.1"/>
    </source>
</evidence>
<dbReference type="EMBL" id="KT224359">
    <property type="protein sequence ID" value="ALA13130.1"/>
    <property type="molecule type" value="Genomic_DNA"/>
</dbReference>
<proteinExistence type="predicted"/>
<dbReference type="RefSeq" id="YP_009207079.1">
    <property type="nucleotide sequence ID" value="NC_028890.1"/>
</dbReference>